<protein>
    <submittedName>
        <fullName evidence="1">Structural protein</fullName>
    </submittedName>
</protein>
<sequence length="889" mass="98261">MADFRKKQMRKECVERVQLSLGKKITPTEASDLLAQVRARMAALRLKDPVAWDAMSKQARVDMAVKEIQEAMMAEALKIKQRARLTVLAQARVEKSMATARKRGYHGYSAGMQVLQEVDRYVQATQAEIASDFLVELEGLQKGILGIMEDRDFARDVVREVYGVNTGSDLAKGVAEKWNKLSDAAVDRFNAAGGNLGKLEHYVPQTHDDARMRQAAEILKGDSAFQRFQHEFGYTANGVNPYGDNQRAWVAYVFERIDKSRYVDLNGEQMTDEDIVRMLLKAYDTIVQNGAENFELSSVAGEGFGGGASRANRGDLHRSIHFKDAEAFIEYQEMFGHGPFFGNMLGSLRRTAKDAALLEMMGPNPNNMNQGIKRMCQAEADQMNGKMQGVLAPLKAKRIGVSKHYYDSAWSVLNGEAASVRPDRQFVAGLMGGARNLEVVGKLQSTFINSLPDIATYFVASGLHKVPVLRATANLCQAWGSESKDIARRAGLMADALASNLDRFGQNNVGQGWTGMLANAMMKFSLLDQWTNGVRQASMINMMGVMSNVSAWDWNILEPFQKRQLERLGVTERDWKLWQAAKPYKAHNGARVLTRQDIREVDLDTLNGINPDPDSLDPQIDAPYTQRDVDHAVSTYVAFLRDESGLASLAPDLRTRALSNIAGERGTLGGEIMRSFLLFKSFPIGFVLRHLERGKDLVQTRGNASAAKYAAAVIVGSTISAAISVQLKELIAGKDVQDMSLSNTDFWAQSLTTGGGLSFLADMILAGVDGKNAYGSPNFLKFLGPVAGTVLDTWDVAKSAVNEGLYDKENSTEAKALKLARGHMPFVNLWYTKAVFDRAVYNDLMDFCSPGYTARMEAWAMKTAGQEYWWGLDKLEPSRAPKMADGPNQ</sequence>
<name>A0A8S5QTS1_9CAUD</name>
<accession>A0A8S5QTS1</accession>
<reference evidence="1" key="1">
    <citation type="journal article" date="2021" name="Proc. Natl. Acad. Sci. U.S.A.">
        <title>A Catalog of Tens of Thousands of Viruses from Human Metagenomes Reveals Hidden Associations with Chronic Diseases.</title>
        <authorList>
            <person name="Tisza M.J."/>
            <person name="Buck C.B."/>
        </authorList>
    </citation>
    <scope>NUCLEOTIDE SEQUENCE</scope>
    <source>
        <strain evidence="1">Cta463</strain>
    </source>
</reference>
<proteinExistence type="predicted"/>
<dbReference type="EMBL" id="BK015729">
    <property type="protein sequence ID" value="DAE22219.1"/>
    <property type="molecule type" value="Genomic_DNA"/>
</dbReference>
<organism evidence="1">
    <name type="scientific">Podoviridae sp. cta463</name>
    <dbReference type="NCBI Taxonomy" id="2826561"/>
    <lineage>
        <taxon>Viruses</taxon>
        <taxon>Duplodnaviria</taxon>
        <taxon>Heunggongvirae</taxon>
        <taxon>Uroviricota</taxon>
        <taxon>Caudoviricetes</taxon>
    </lineage>
</organism>
<evidence type="ECO:0000313" key="1">
    <source>
        <dbReference type="EMBL" id="DAE22219.1"/>
    </source>
</evidence>